<dbReference type="EMBL" id="ADCP02000003">
    <property type="protein sequence ID" value="EFV44591.1"/>
    <property type="molecule type" value="Genomic_DNA"/>
</dbReference>
<keyword evidence="4" id="KW-0479">Metal-binding</keyword>
<dbReference type="eggNOG" id="COG2414">
    <property type="taxonomic scope" value="Bacteria"/>
</dbReference>
<dbReference type="STRING" id="563192.HMPREF0179_01657"/>
<dbReference type="InterPro" id="IPR013985">
    <property type="entry name" value="Ald_Fedxn_OxRdtase_dom3"/>
</dbReference>
<dbReference type="PANTHER" id="PTHR30038">
    <property type="entry name" value="ALDEHYDE FERREDOXIN OXIDOREDUCTASE"/>
    <property type="match status" value="1"/>
</dbReference>
<dbReference type="InterPro" id="IPR001203">
    <property type="entry name" value="OxRdtase_Ald_Fedxn_C"/>
</dbReference>
<dbReference type="InterPro" id="IPR051919">
    <property type="entry name" value="W-dependent_AOR"/>
</dbReference>
<evidence type="ECO:0000256" key="5">
    <source>
        <dbReference type="ARBA" id="ARBA00023002"/>
    </source>
</evidence>
<accession>E5Y644</accession>
<comment type="similarity">
    <text evidence="2">Belongs to the AOR/FOR family.</text>
</comment>
<evidence type="ECO:0000256" key="8">
    <source>
        <dbReference type="ARBA" id="ARBA00049934"/>
    </source>
</evidence>
<comment type="cofactor">
    <cofactor evidence="1">
        <name>[4Fe-4S] cluster</name>
        <dbReference type="ChEBI" id="CHEBI:49883"/>
    </cofactor>
</comment>
<comment type="cofactor">
    <cofactor evidence="8">
        <name>tungstopterin</name>
        <dbReference type="ChEBI" id="CHEBI:30402"/>
    </cofactor>
</comment>
<comment type="caution">
    <text evidence="10">The sequence shown here is derived from an EMBL/GenBank/DDBJ whole genome shotgun (WGS) entry which is preliminary data.</text>
</comment>
<name>E5Y644_BILW3</name>
<evidence type="ECO:0000256" key="4">
    <source>
        <dbReference type="ARBA" id="ARBA00022723"/>
    </source>
</evidence>
<reference evidence="10 11" key="2">
    <citation type="submission" date="2013-04" db="EMBL/GenBank/DDBJ databases">
        <title>The Genome Sequence of Bilophila wadsworthia 3_1_6.</title>
        <authorList>
            <consortium name="The Broad Institute Genomics Platform"/>
            <person name="Earl A."/>
            <person name="Ward D."/>
            <person name="Feldgarden M."/>
            <person name="Gevers D."/>
            <person name="Sibley C."/>
            <person name="Strauss J."/>
            <person name="Allen-Vercoe E."/>
            <person name="Walker B."/>
            <person name="Young S."/>
            <person name="Zeng Q."/>
            <person name="Gargeya S."/>
            <person name="Fitzgerald M."/>
            <person name="Haas B."/>
            <person name="Abouelleil A."/>
            <person name="Allen A.W."/>
            <person name="Alvarado L."/>
            <person name="Arachchi H.M."/>
            <person name="Berlin A.M."/>
            <person name="Chapman S.B."/>
            <person name="Gainer-Dewar J."/>
            <person name="Goldberg J."/>
            <person name="Griggs A."/>
            <person name="Gujja S."/>
            <person name="Hansen M."/>
            <person name="Howarth C."/>
            <person name="Imamovic A."/>
            <person name="Ireland A."/>
            <person name="Larimer J."/>
            <person name="McCowan C."/>
            <person name="Murphy C."/>
            <person name="Pearson M."/>
            <person name="Poon T.W."/>
            <person name="Priest M."/>
            <person name="Roberts A."/>
            <person name="Saif S."/>
            <person name="Shea T."/>
            <person name="Sisk P."/>
            <person name="Sykes S."/>
            <person name="Wortman J."/>
            <person name="Nusbaum C."/>
            <person name="Birren B."/>
        </authorList>
    </citation>
    <scope>NUCLEOTIDE SEQUENCE [LARGE SCALE GENOMIC DNA]</scope>
    <source>
        <strain evidence="10 11">3_1_6</strain>
    </source>
</reference>
<feature type="domain" description="Aldehyde ferredoxin oxidoreductase N-terminal" evidence="9">
    <location>
        <begin position="1"/>
        <end position="211"/>
    </location>
</feature>
<dbReference type="InterPro" id="IPR013983">
    <property type="entry name" value="Ald_Fedxn_OxRdtase_N"/>
</dbReference>
<dbReference type="Pfam" id="PF01314">
    <property type="entry name" value="AFOR_C"/>
    <property type="match status" value="1"/>
</dbReference>
<dbReference type="InterPro" id="IPR036021">
    <property type="entry name" value="Tungsten_al_ferr_oxy-like_C"/>
</dbReference>
<dbReference type="GO" id="GO:0046872">
    <property type="term" value="F:metal ion binding"/>
    <property type="evidence" value="ECO:0007669"/>
    <property type="project" value="UniProtKB-KW"/>
</dbReference>
<dbReference type="RefSeq" id="WP_005027081.1">
    <property type="nucleotide sequence ID" value="NZ_KE150240.1"/>
</dbReference>
<evidence type="ECO:0000313" key="10">
    <source>
        <dbReference type="EMBL" id="EFV44591.1"/>
    </source>
</evidence>
<dbReference type="AlphaFoldDB" id="E5Y644"/>
<dbReference type="HOGENOM" id="CLU_020364_1_0_7"/>
<dbReference type="OrthoDB" id="9763894at2"/>
<dbReference type="Gene3D" id="3.60.9.10">
    <property type="entry name" value="Aldehyde ferredoxin oxidoreductase, N-terminal domain"/>
    <property type="match status" value="1"/>
</dbReference>
<dbReference type="Gene3D" id="1.10.599.10">
    <property type="entry name" value="Aldehyde Ferredoxin Oxidoreductase Protein, subunit A, domain 3"/>
    <property type="match status" value="1"/>
</dbReference>
<evidence type="ECO:0000256" key="2">
    <source>
        <dbReference type="ARBA" id="ARBA00011032"/>
    </source>
</evidence>
<protein>
    <submittedName>
        <fullName evidence="10">Aldehyde:ferredoxin oxidoreductase</fullName>
    </submittedName>
</protein>
<organism evidence="10 11">
    <name type="scientific">Bilophila wadsworthia (strain 3_1_6)</name>
    <dbReference type="NCBI Taxonomy" id="563192"/>
    <lineage>
        <taxon>Bacteria</taxon>
        <taxon>Pseudomonadati</taxon>
        <taxon>Thermodesulfobacteriota</taxon>
        <taxon>Desulfovibrionia</taxon>
        <taxon>Desulfovibrionales</taxon>
        <taxon>Desulfovibrionaceae</taxon>
        <taxon>Bilophila</taxon>
    </lineage>
</organism>
<dbReference type="GO" id="GO:0009055">
    <property type="term" value="F:electron transfer activity"/>
    <property type="evidence" value="ECO:0007669"/>
    <property type="project" value="InterPro"/>
</dbReference>
<keyword evidence="6" id="KW-0408">Iron</keyword>
<dbReference type="Gene3D" id="1.10.569.10">
    <property type="entry name" value="Aldehyde Ferredoxin Oxidoreductase Protein, subunit A, domain 2"/>
    <property type="match status" value="1"/>
</dbReference>
<dbReference type="InterPro" id="IPR013984">
    <property type="entry name" value="Ald_Fedxn_OxRdtase_dom2"/>
</dbReference>
<reference evidence="10 11" key="1">
    <citation type="submission" date="2010-10" db="EMBL/GenBank/DDBJ databases">
        <authorList>
            <consortium name="The Broad Institute Genome Sequencing Platform"/>
            <person name="Ward D."/>
            <person name="Earl A."/>
            <person name="Feldgarden M."/>
            <person name="Young S.K."/>
            <person name="Gargeya S."/>
            <person name="Zeng Q."/>
            <person name="Alvarado L."/>
            <person name="Berlin A."/>
            <person name="Bochicchio J."/>
            <person name="Chapman S.B."/>
            <person name="Chen Z."/>
            <person name="Freedman E."/>
            <person name="Gellesch M."/>
            <person name="Goldberg J."/>
            <person name="Griggs A."/>
            <person name="Gujja S."/>
            <person name="Heilman E."/>
            <person name="Heiman D."/>
            <person name="Howarth C."/>
            <person name="Mehta T."/>
            <person name="Neiman D."/>
            <person name="Pearson M."/>
            <person name="Roberts A."/>
            <person name="Saif S."/>
            <person name="Shea T."/>
            <person name="Shenoy N."/>
            <person name="Sisk P."/>
            <person name="Stolte C."/>
            <person name="Sykes S."/>
            <person name="White J."/>
            <person name="Yandava C."/>
            <person name="Allen-Vercoe E."/>
            <person name="Sibley C."/>
            <person name="Ambrose C.E."/>
            <person name="Strauss J."/>
            <person name="Daigneault M."/>
            <person name="Haas B."/>
            <person name="Nusbaum C."/>
            <person name="Birren B."/>
        </authorList>
    </citation>
    <scope>NUCLEOTIDE SEQUENCE [LARGE SCALE GENOMIC DNA]</scope>
    <source>
        <strain evidence="10 11">3_1_6</strain>
    </source>
</reference>
<keyword evidence="5" id="KW-0560">Oxidoreductase</keyword>
<keyword evidence="7" id="KW-0411">Iron-sulfur</keyword>
<gene>
    <name evidence="10" type="ORF">HMPREF0179_01657</name>
</gene>
<evidence type="ECO:0000256" key="3">
    <source>
        <dbReference type="ARBA" id="ARBA00022485"/>
    </source>
</evidence>
<evidence type="ECO:0000256" key="6">
    <source>
        <dbReference type="ARBA" id="ARBA00023004"/>
    </source>
</evidence>
<dbReference type="InterPro" id="IPR036503">
    <property type="entry name" value="Ald_Fedxn_OxRdtase_N_sf"/>
</dbReference>
<dbReference type="Pfam" id="PF02730">
    <property type="entry name" value="AFOR_N"/>
    <property type="match status" value="1"/>
</dbReference>
<dbReference type="SUPFAM" id="SSF48310">
    <property type="entry name" value="Aldehyde ferredoxin oxidoreductase, C-terminal domains"/>
    <property type="match status" value="1"/>
</dbReference>
<evidence type="ECO:0000256" key="7">
    <source>
        <dbReference type="ARBA" id="ARBA00023014"/>
    </source>
</evidence>
<sequence>MEKVLRINVGAENGPVATIEELGAYAGLGGRAMTTTVVCNEVPPNCHPLGPENKLVFSPGLMAGSAAASSGRISVGCKSPLTGTIKESNSGGTGGQFMARLGYAAIIIEGERKTDDLWKIVITKDAVMFEKCNEYRMFSNYPLVAALQEKYGMEPGYVTIGTAGEMLMCNSTICFTDPEGRATRHAGRGGVGAVMGSKGIKAIVLDPAGTPVIRKPKNAEAFKAASRAFAQGLSSHPVCGTGLPTYGTNVLVNILNEAGGLPTKNFSVGRFEGADKICAETMVEIQKRRGGNPTHGCHRGCIMKCSGICVDENGEFVSKQPEYETVWSHGAHCGVDDLDKIILCDRLEDDYGLDTIETGAALGVLMEAGALKWGDIDGIIAMIHEIGKGTPMGRILGAGTATTARCFGIERAPVVKGQAMPAYDPRAVKGQGVTYATTTMGADHTAGYAVATNILGCGGKTDPLSAEGQAEISRNLQIATAAIDATGYCLFTAFALLDQPETMQALVDTINAMYDLNMSLDDVTELGKDILRKERAFNAAAGFTKAHDRLPLYFSRESVAPHNVRWDVSDEDLDSVFNF</sequence>
<dbReference type="GeneID" id="78087354"/>
<dbReference type="SUPFAM" id="SSF56228">
    <property type="entry name" value="Aldehyde ferredoxin oxidoreductase, N-terminal domain"/>
    <property type="match status" value="1"/>
</dbReference>
<evidence type="ECO:0000259" key="9">
    <source>
        <dbReference type="SMART" id="SM00790"/>
    </source>
</evidence>
<dbReference type="SMART" id="SM00790">
    <property type="entry name" value="AFOR_N"/>
    <property type="match status" value="1"/>
</dbReference>
<dbReference type="Proteomes" id="UP000006034">
    <property type="component" value="Unassembled WGS sequence"/>
</dbReference>
<dbReference type="GO" id="GO:0051539">
    <property type="term" value="F:4 iron, 4 sulfur cluster binding"/>
    <property type="evidence" value="ECO:0007669"/>
    <property type="project" value="UniProtKB-KW"/>
</dbReference>
<keyword evidence="11" id="KW-1185">Reference proteome</keyword>
<keyword evidence="3" id="KW-0004">4Fe-4S</keyword>
<dbReference type="PANTHER" id="PTHR30038:SF0">
    <property type="entry name" value="TUNGSTEN-CONTAINING ALDEHYDE FERREDOXIN OXIDOREDUCTASE"/>
    <property type="match status" value="1"/>
</dbReference>
<evidence type="ECO:0000313" key="11">
    <source>
        <dbReference type="Proteomes" id="UP000006034"/>
    </source>
</evidence>
<dbReference type="GO" id="GO:0016625">
    <property type="term" value="F:oxidoreductase activity, acting on the aldehyde or oxo group of donors, iron-sulfur protein as acceptor"/>
    <property type="evidence" value="ECO:0007669"/>
    <property type="project" value="InterPro"/>
</dbReference>
<evidence type="ECO:0000256" key="1">
    <source>
        <dbReference type="ARBA" id="ARBA00001966"/>
    </source>
</evidence>
<proteinExistence type="inferred from homology"/>